<keyword evidence="4 6" id="KW-0067">ATP-binding</keyword>
<dbReference type="PROSITE" id="PS50893">
    <property type="entry name" value="ABC_TRANSPORTER_2"/>
    <property type="match status" value="1"/>
</dbReference>
<proteinExistence type="inferred from homology"/>
<dbReference type="Pfam" id="PF00005">
    <property type="entry name" value="ABC_tran"/>
    <property type="match status" value="1"/>
</dbReference>
<dbReference type="OrthoDB" id="9802264at2"/>
<dbReference type="Gene3D" id="3.40.50.300">
    <property type="entry name" value="P-loop containing nucleotide triphosphate hydrolases"/>
    <property type="match status" value="1"/>
</dbReference>
<dbReference type="GO" id="GO:0016887">
    <property type="term" value="F:ATP hydrolysis activity"/>
    <property type="evidence" value="ECO:0007669"/>
    <property type="project" value="InterPro"/>
</dbReference>
<evidence type="ECO:0000256" key="4">
    <source>
        <dbReference type="ARBA" id="ARBA00022840"/>
    </source>
</evidence>
<dbReference type="AlphaFoldDB" id="A0A9X5C5P5"/>
<dbReference type="SMART" id="SM00382">
    <property type="entry name" value="AAA"/>
    <property type="match status" value="1"/>
</dbReference>
<sequence>METYIKVEDVEKYYGSSGIITKAVERVSFEISKGEFIGIMGESGSGKTSLLNVLATIDTATAGHIYFEGKDITKMSEDVRSEFRKENLGFIFQNFNLLDTMTLQENIYMPLILNEEKSNDIIKRTEEIINILGIKEVGNKYPYQVSGGQQQRCACARALVNNPKLILADEPTGALDPQNSENLMELLLEINKKFKTTILMVTHDSFSASYCNRILFLENGKISYEIYRGARSREEYLGAILDAQKA</sequence>
<feature type="domain" description="ABC transporter" evidence="5">
    <location>
        <begin position="5"/>
        <end position="244"/>
    </location>
</feature>
<dbReference type="GO" id="GO:0098796">
    <property type="term" value="C:membrane protein complex"/>
    <property type="evidence" value="ECO:0007669"/>
    <property type="project" value="UniProtKB-ARBA"/>
</dbReference>
<evidence type="ECO:0000313" key="7">
    <source>
        <dbReference type="Proteomes" id="UP000474104"/>
    </source>
</evidence>
<dbReference type="InterPro" id="IPR003439">
    <property type="entry name" value="ABC_transporter-like_ATP-bd"/>
</dbReference>
<comment type="similarity">
    <text evidence="1">Belongs to the ABC transporter superfamily.</text>
</comment>
<evidence type="ECO:0000256" key="2">
    <source>
        <dbReference type="ARBA" id="ARBA00022448"/>
    </source>
</evidence>
<evidence type="ECO:0000256" key="3">
    <source>
        <dbReference type="ARBA" id="ARBA00022741"/>
    </source>
</evidence>
<dbReference type="RefSeq" id="WP_004070223.1">
    <property type="nucleotide sequence ID" value="NZ_VIRB01000035.1"/>
</dbReference>
<reference evidence="6 7" key="1">
    <citation type="submission" date="2019-07" db="EMBL/GenBank/DDBJ databases">
        <title>Draft genome sequences of 15 bacterial species constituting the stable defined intestinal microbiota of the GM15 gnotobiotic mouse model.</title>
        <authorList>
            <person name="Elie C."/>
            <person name="Mathieu A."/>
            <person name="Saliou A."/>
            <person name="Darnaud M."/>
            <person name="Leulier F."/>
            <person name="Tamellini A."/>
        </authorList>
    </citation>
    <scope>NUCLEOTIDE SEQUENCE [LARGE SCALE GENOMIC DNA]</scope>
    <source>
        <strain evidence="7">ASF 502</strain>
    </source>
</reference>
<evidence type="ECO:0000256" key="1">
    <source>
        <dbReference type="ARBA" id="ARBA00005417"/>
    </source>
</evidence>
<dbReference type="PANTHER" id="PTHR42798:SF7">
    <property type="entry name" value="ALPHA-D-RIBOSE 1-METHYLPHOSPHONATE 5-TRIPHOSPHATE SYNTHASE SUBUNIT PHNL"/>
    <property type="match status" value="1"/>
</dbReference>
<gene>
    <name evidence="6" type="ORF">FMM80_05030</name>
</gene>
<name>A0A9X5C5P5_9FIRM</name>
<keyword evidence="2" id="KW-0813">Transport</keyword>
<organism evidence="6 7">
    <name type="scientific">Schaedlerella arabinosiphila</name>
    <dbReference type="NCBI Taxonomy" id="2044587"/>
    <lineage>
        <taxon>Bacteria</taxon>
        <taxon>Bacillati</taxon>
        <taxon>Bacillota</taxon>
        <taxon>Clostridia</taxon>
        <taxon>Lachnospirales</taxon>
        <taxon>Lachnospiraceae</taxon>
        <taxon>Schaedlerella</taxon>
    </lineage>
</organism>
<dbReference type="CDD" id="cd03255">
    <property type="entry name" value="ABC_MJ0796_LolCDE_FtsE"/>
    <property type="match status" value="1"/>
</dbReference>
<dbReference type="SUPFAM" id="SSF52540">
    <property type="entry name" value="P-loop containing nucleoside triphosphate hydrolases"/>
    <property type="match status" value="1"/>
</dbReference>
<accession>A0A9X5C5P5</accession>
<comment type="caution">
    <text evidence="6">The sequence shown here is derived from an EMBL/GenBank/DDBJ whole genome shotgun (WGS) entry which is preliminary data.</text>
</comment>
<dbReference type="FunFam" id="3.40.50.300:FF:000032">
    <property type="entry name" value="Export ABC transporter ATP-binding protein"/>
    <property type="match status" value="1"/>
</dbReference>
<dbReference type="GO" id="GO:0005524">
    <property type="term" value="F:ATP binding"/>
    <property type="evidence" value="ECO:0007669"/>
    <property type="project" value="UniProtKB-KW"/>
</dbReference>
<dbReference type="EMBL" id="VIRB01000035">
    <property type="protein sequence ID" value="NDO68105.1"/>
    <property type="molecule type" value="Genomic_DNA"/>
</dbReference>
<dbReference type="InterPro" id="IPR027417">
    <property type="entry name" value="P-loop_NTPase"/>
</dbReference>
<protein>
    <submittedName>
        <fullName evidence="6">ABC transporter ATP-binding protein</fullName>
    </submittedName>
</protein>
<evidence type="ECO:0000259" key="5">
    <source>
        <dbReference type="PROSITE" id="PS50893"/>
    </source>
</evidence>
<dbReference type="InterPro" id="IPR017911">
    <property type="entry name" value="MacB-like_ATP-bd"/>
</dbReference>
<dbReference type="GO" id="GO:0022857">
    <property type="term" value="F:transmembrane transporter activity"/>
    <property type="evidence" value="ECO:0007669"/>
    <property type="project" value="UniProtKB-ARBA"/>
</dbReference>
<dbReference type="InterPro" id="IPR003593">
    <property type="entry name" value="AAA+_ATPase"/>
</dbReference>
<evidence type="ECO:0000313" key="6">
    <source>
        <dbReference type="EMBL" id="NDO68105.1"/>
    </source>
</evidence>
<dbReference type="PANTHER" id="PTHR42798">
    <property type="entry name" value="LIPOPROTEIN-RELEASING SYSTEM ATP-BINDING PROTEIN LOLD"/>
    <property type="match status" value="1"/>
</dbReference>
<dbReference type="Proteomes" id="UP000474104">
    <property type="component" value="Unassembled WGS sequence"/>
</dbReference>
<keyword evidence="3" id="KW-0547">Nucleotide-binding</keyword>